<reference evidence="1 2" key="1">
    <citation type="submission" date="2020-04" db="EMBL/GenBank/DDBJ databases">
        <authorList>
            <person name="De Canck E."/>
        </authorList>
    </citation>
    <scope>NUCLEOTIDE SEQUENCE [LARGE SCALE GENOMIC DNA]</scope>
    <source>
        <strain evidence="1 2">LMG 28138</strain>
    </source>
</reference>
<keyword evidence="2" id="KW-1185">Reference proteome</keyword>
<dbReference type="AlphaFoldDB" id="A0A6S7B2G4"/>
<accession>A0A6S7B2G4</accession>
<sequence length="72" mass="7778">MQIEIGSIVQSTHIAVPAGALGIVTRILGNMAMVTWYEGQPGASRKLNTEPFFIEDLIDTGEQLPSPSRSVH</sequence>
<proteinExistence type="predicted"/>
<evidence type="ECO:0000313" key="2">
    <source>
        <dbReference type="Proteomes" id="UP000494115"/>
    </source>
</evidence>
<protein>
    <recommendedName>
        <fullName evidence="3">DUF2158 domain-containing protein</fullName>
    </recommendedName>
</protein>
<dbReference type="EMBL" id="CADIKM010000002">
    <property type="protein sequence ID" value="CAB3778876.1"/>
    <property type="molecule type" value="Genomic_DNA"/>
</dbReference>
<gene>
    <name evidence="1" type="ORF">LMG28138_00675</name>
</gene>
<evidence type="ECO:0008006" key="3">
    <source>
        <dbReference type="Google" id="ProtNLM"/>
    </source>
</evidence>
<evidence type="ECO:0000313" key="1">
    <source>
        <dbReference type="EMBL" id="CAB3778876.1"/>
    </source>
</evidence>
<organism evidence="1 2">
    <name type="scientific">Pararobbsia alpina</name>
    <dbReference type="NCBI Taxonomy" id="621374"/>
    <lineage>
        <taxon>Bacteria</taxon>
        <taxon>Pseudomonadati</taxon>
        <taxon>Pseudomonadota</taxon>
        <taxon>Betaproteobacteria</taxon>
        <taxon>Burkholderiales</taxon>
        <taxon>Burkholderiaceae</taxon>
        <taxon>Pararobbsia</taxon>
    </lineage>
</organism>
<dbReference type="Proteomes" id="UP000494115">
    <property type="component" value="Unassembled WGS sequence"/>
</dbReference>
<name>A0A6S7B2G4_9BURK</name>